<dbReference type="CDD" id="cd00293">
    <property type="entry name" value="USP-like"/>
    <property type="match status" value="1"/>
</dbReference>
<dbReference type="AlphaFoldDB" id="A0A2V2L860"/>
<dbReference type="RefSeq" id="WP_109812649.1">
    <property type="nucleotide sequence ID" value="NZ_QGKU01000048.1"/>
</dbReference>
<dbReference type="Proteomes" id="UP000245680">
    <property type="component" value="Unassembled WGS sequence"/>
</dbReference>
<protein>
    <submittedName>
        <fullName evidence="2">Universal stress protein</fullName>
    </submittedName>
</protein>
<reference evidence="2 3" key="1">
    <citation type="submission" date="2018-05" db="EMBL/GenBank/DDBJ databases">
        <title>Rhodobacteraceae gen. nov., sp. nov. isolated from sea water.</title>
        <authorList>
            <person name="Ren Y."/>
        </authorList>
    </citation>
    <scope>NUCLEOTIDE SEQUENCE [LARGE SCALE GENOMIC DNA]</scope>
    <source>
        <strain evidence="2 3">TG-679</strain>
    </source>
</reference>
<evidence type="ECO:0000313" key="3">
    <source>
        <dbReference type="Proteomes" id="UP000245680"/>
    </source>
</evidence>
<dbReference type="Gene3D" id="3.40.50.12370">
    <property type="match status" value="1"/>
</dbReference>
<accession>A0A2V2L860</accession>
<dbReference type="SUPFAM" id="SSF52402">
    <property type="entry name" value="Adenine nucleotide alpha hydrolases-like"/>
    <property type="match status" value="1"/>
</dbReference>
<comment type="caution">
    <text evidence="2">The sequence shown here is derived from an EMBL/GenBank/DDBJ whole genome shotgun (WGS) entry which is preliminary data.</text>
</comment>
<keyword evidence="3" id="KW-1185">Reference proteome</keyword>
<gene>
    <name evidence="2" type="ORF">DKT77_15870</name>
</gene>
<sequence length="279" mass="29376">MPYRTLLTVIYSSEACAAQIAAGAQLARRLDAHLDILCLGIDEVQVGYYFAGADAVLQQTSIAMAREKAEALQSAAEAAVVAEDVRWSAQAMVTQFGVLTEVVARAAMFSDLVVQPLPLGDLGGDAAVAIVEAALFAGQSPVLLLPAAELSPEFPRRAVVGWNSGVEAMSAVRAALPALKLAGSASVAMIDPPLRAADQSAPGQRLCTMLDRHGIRAEVALLPKTKPRVSDVLMDHVEGQDADLLVTGAYGHSRFREAILGGATRELMSRARVPLLMAH</sequence>
<proteinExistence type="predicted"/>
<dbReference type="EMBL" id="QGKU01000048">
    <property type="protein sequence ID" value="PWR01608.1"/>
    <property type="molecule type" value="Genomic_DNA"/>
</dbReference>
<evidence type="ECO:0000259" key="1">
    <source>
        <dbReference type="Pfam" id="PF00582"/>
    </source>
</evidence>
<feature type="domain" description="UspA" evidence="1">
    <location>
        <begin position="228"/>
        <end position="278"/>
    </location>
</feature>
<dbReference type="InterPro" id="IPR006016">
    <property type="entry name" value="UspA"/>
</dbReference>
<dbReference type="OrthoDB" id="9804721at2"/>
<dbReference type="Pfam" id="PF00582">
    <property type="entry name" value="Usp"/>
    <property type="match status" value="1"/>
</dbReference>
<name>A0A2V2L860_9RHOB</name>
<organism evidence="2 3">
    <name type="scientific">Meridianimarinicoccus roseus</name>
    <dbReference type="NCBI Taxonomy" id="2072018"/>
    <lineage>
        <taxon>Bacteria</taxon>
        <taxon>Pseudomonadati</taxon>
        <taxon>Pseudomonadota</taxon>
        <taxon>Alphaproteobacteria</taxon>
        <taxon>Rhodobacterales</taxon>
        <taxon>Paracoccaceae</taxon>
        <taxon>Meridianimarinicoccus</taxon>
    </lineage>
</organism>
<evidence type="ECO:0000313" key="2">
    <source>
        <dbReference type="EMBL" id="PWR01608.1"/>
    </source>
</evidence>